<reference evidence="2" key="1">
    <citation type="journal article" date="2010" name="Nat. Biotechnol.">
        <title>Draft genome sequence of the oilseed species Ricinus communis.</title>
        <authorList>
            <person name="Chan A.P."/>
            <person name="Crabtree J."/>
            <person name="Zhao Q."/>
            <person name="Lorenzi H."/>
            <person name="Orvis J."/>
            <person name="Puiu D."/>
            <person name="Melake-Berhan A."/>
            <person name="Jones K.M."/>
            <person name="Redman J."/>
            <person name="Chen G."/>
            <person name="Cahoon E.B."/>
            <person name="Gedil M."/>
            <person name="Stanke M."/>
            <person name="Haas B.J."/>
            <person name="Wortman J.R."/>
            <person name="Fraser-Liggett C.M."/>
            <person name="Ravel J."/>
            <person name="Rabinowicz P.D."/>
        </authorList>
    </citation>
    <scope>NUCLEOTIDE SEQUENCE [LARGE SCALE GENOMIC DNA]</scope>
    <source>
        <strain evidence="2">cv. Hale</strain>
    </source>
</reference>
<proteinExistence type="predicted"/>
<name>B9SHY2_RICCO</name>
<sequence length="110" mass="12548">MADQLWARQGMVQLARAIGSCHPVQEQKKWKRKCTLPTQALSCSGSKGLSQPDLLNPLTKWPVLKQIQAPPVLSFVNKIAKEKKLYLSMKRECSNCIIAFYYCKTQSKHR</sequence>
<protein>
    <submittedName>
        <fullName evidence="1">Uncharacterized protein</fullName>
    </submittedName>
</protein>
<dbReference type="EMBL" id="EQ973968">
    <property type="protein sequence ID" value="EEF36719.1"/>
    <property type="molecule type" value="Genomic_DNA"/>
</dbReference>
<evidence type="ECO:0000313" key="2">
    <source>
        <dbReference type="Proteomes" id="UP000008311"/>
    </source>
</evidence>
<keyword evidence="2" id="KW-1185">Reference proteome</keyword>
<dbReference type="AlphaFoldDB" id="B9SHY2"/>
<organism evidence="1 2">
    <name type="scientific">Ricinus communis</name>
    <name type="common">Castor bean</name>
    <dbReference type="NCBI Taxonomy" id="3988"/>
    <lineage>
        <taxon>Eukaryota</taxon>
        <taxon>Viridiplantae</taxon>
        <taxon>Streptophyta</taxon>
        <taxon>Embryophyta</taxon>
        <taxon>Tracheophyta</taxon>
        <taxon>Spermatophyta</taxon>
        <taxon>Magnoliopsida</taxon>
        <taxon>eudicotyledons</taxon>
        <taxon>Gunneridae</taxon>
        <taxon>Pentapetalae</taxon>
        <taxon>rosids</taxon>
        <taxon>fabids</taxon>
        <taxon>Malpighiales</taxon>
        <taxon>Euphorbiaceae</taxon>
        <taxon>Acalyphoideae</taxon>
        <taxon>Acalypheae</taxon>
        <taxon>Ricinus</taxon>
    </lineage>
</organism>
<dbReference type="InParanoid" id="B9SHY2"/>
<gene>
    <name evidence="1" type="ORF">RCOM_0611450</name>
</gene>
<accession>B9SHY2</accession>
<dbReference type="Proteomes" id="UP000008311">
    <property type="component" value="Unassembled WGS sequence"/>
</dbReference>
<evidence type="ECO:0000313" key="1">
    <source>
        <dbReference type="EMBL" id="EEF36719.1"/>
    </source>
</evidence>